<proteinExistence type="inferred from homology"/>
<keyword evidence="6" id="KW-1043">Host membrane</keyword>
<dbReference type="Proteomes" id="UP000048600">
    <property type="component" value="Unassembled WGS sequence"/>
</dbReference>
<evidence type="ECO:0000313" key="40">
    <source>
        <dbReference type="Proteomes" id="UP000049023"/>
    </source>
</evidence>
<dbReference type="EMBL" id="CNFT01001357">
    <property type="protein sequence ID" value="CKT20382.1"/>
    <property type="molecule type" value="Genomic_DNA"/>
</dbReference>
<dbReference type="EMBL" id="LWDQ01000001">
    <property type="protein sequence ID" value="OMH61860.1"/>
    <property type="molecule type" value="Genomic_DNA"/>
</dbReference>
<reference evidence="27 43" key="6">
    <citation type="submission" date="2017-02" db="EMBL/GenBank/DDBJ databases">
        <title>Protein polymorphisms may explain contrasting epidemiological fitness of two variants of a multidrug-resistant Mycobacterium tuberculosis strain.</title>
        <authorList>
            <person name="Bigi M.M."/>
            <person name="Lopez B."/>
            <person name="Blanco F.C."/>
            <person name="Sasiain M.C."/>
            <person name="De La Barrera S."/>
            <person name="Ritacco V."/>
            <person name="Bigi F."/>
            <person name="Soria M.A."/>
        </authorList>
    </citation>
    <scope>NUCLEOTIDE SEQUENCE [LARGE SCALE GENOMIC DNA]</scope>
    <source>
        <strain evidence="27 43">6548</strain>
    </source>
</reference>
<evidence type="ECO:0000313" key="28">
    <source>
        <dbReference type="EMBL" id="REQ54072.1"/>
    </source>
</evidence>
<dbReference type="EMBL" id="QTBD01000108">
    <property type="protein sequence ID" value="REQ54072.1"/>
    <property type="molecule type" value="Genomic_DNA"/>
</dbReference>
<evidence type="ECO:0000313" key="38">
    <source>
        <dbReference type="Proteomes" id="UP000048600"/>
    </source>
</evidence>
<evidence type="ECO:0000256" key="3">
    <source>
        <dbReference type="ARBA" id="ARBA00005448"/>
    </source>
</evidence>
<evidence type="ECO:0000313" key="22">
    <source>
        <dbReference type="EMBL" id="COX11979.1"/>
    </source>
</evidence>
<evidence type="ECO:0000313" key="36">
    <source>
        <dbReference type="Proteomes" id="UP000046947"/>
    </source>
</evidence>
<comment type="subcellular location">
    <subcellularLocation>
        <location evidence="1">Host membrane</location>
    </subcellularLocation>
    <subcellularLocation>
        <location evidence="2">Secreted</location>
    </subcellularLocation>
</comment>
<dbReference type="EMBL" id="CNFU01001749">
    <property type="protein sequence ID" value="CKT72323.1"/>
    <property type="molecule type" value="Genomic_DNA"/>
</dbReference>
<evidence type="ECO:0000313" key="24">
    <source>
        <dbReference type="EMBL" id="COX73367.1"/>
    </source>
</evidence>
<reference evidence="25 41" key="1">
    <citation type="submission" date="2015-03" db="EMBL/GenBank/DDBJ databases">
        <authorList>
            <consortium name="Pathogen Informatics"/>
            <person name="Murphy D."/>
        </authorList>
    </citation>
    <scope>NUCLEOTIDE SEQUENCE</scope>
    <source>
        <strain evidence="19 41">0268S</strain>
        <strain evidence="25">N09902308</strain>
    </source>
</reference>
<keyword evidence="5" id="KW-0812">Transmembrane</keyword>
<evidence type="ECO:0000256" key="5">
    <source>
        <dbReference type="ARBA" id="ARBA00022692"/>
    </source>
</evidence>
<dbReference type="EMBL" id="CSAD01000939">
    <property type="protein sequence ID" value="COW65573.1"/>
    <property type="molecule type" value="Genomic_DNA"/>
</dbReference>
<keyword evidence="7" id="KW-1133">Transmembrane helix</keyword>
<dbReference type="EMBL" id="CGCX01001310">
    <property type="protein sequence ID" value="CFR92537.1"/>
    <property type="molecule type" value="Genomic_DNA"/>
</dbReference>
<evidence type="ECO:0000313" key="27">
    <source>
        <dbReference type="EMBL" id="OMH61860.1"/>
    </source>
</evidence>
<reference evidence="26 47" key="10">
    <citation type="submission" date="2021-03" db="EMBL/GenBank/DDBJ databases">
        <title>Whole Genome Sequencing of Mycobacterium tuberculosis clinical isolates from Arunachal Pradesh, India.</title>
        <authorList>
            <person name="Singh S."/>
            <person name="Mudliar S.R."/>
            <person name="Kulsum U."/>
            <person name="Rufai S.B."/>
            <person name="Singh P.K."/>
            <person name="Umpo M."/>
            <person name="Nyori M."/>
        </authorList>
    </citation>
    <scope>NUCLEOTIDE SEQUENCE [LARGE SCALE GENOMIC DNA]</scope>
    <source>
        <strain evidence="26 47">OMICS/BPL/0142/20/SP</strain>
    </source>
</reference>
<evidence type="ECO:0000313" key="15">
    <source>
        <dbReference type="EMBL" id="CFR92537.1"/>
    </source>
</evidence>
<dbReference type="GO" id="GO:0005576">
    <property type="term" value="C:extracellular region"/>
    <property type="evidence" value="ECO:0007669"/>
    <property type="project" value="UniProtKB-SubCell"/>
</dbReference>
<dbReference type="InterPro" id="IPR036689">
    <property type="entry name" value="ESAT-6-like_sf"/>
</dbReference>
<evidence type="ECO:0000313" key="19">
    <source>
        <dbReference type="EMBL" id="CLV63961.1"/>
    </source>
</evidence>
<reference evidence="29 46" key="9">
    <citation type="submission" date="2018-08" db="EMBL/GenBank/DDBJ databases">
        <authorList>
            <person name="Fokvardsen B D."/>
            <person name="Norman A."/>
        </authorList>
    </citation>
    <scope>NUCLEOTIDE SEQUENCE [LARGE SCALE GENOMIC DNA]</scope>
    <source>
        <strain evidence="29 46">DKC2</strain>
    </source>
</reference>
<evidence type="ECO:0000313" key="42">
    <source>
        <dbReference type="Proteomes" id="UP000050164"/>
    </source>
</evidence>
<dbReference type="Pfam" id="PF06013">
    <property type="entry name" value="WXG100"/>
    <property type="match status" value="1"/>
</dbReference>
<evidence type="ECO:0000313" key="30">
    <source>
        <dbReference type="Proteomes" id="UP000038802"/>
    </source>
</evidence>
<dbReference type="Proteomes" id="UP000044938">
    <property type="component" value="Unassembled WGS sequence"/>
</dbReference>
<dbReference type="Proteomes" id="UP000189452">
    <property type="component" value="Chromosome"/>
</dbReference>
<comment type="similarity">
    <text evidence="3">Belongs to the WXG100 family. ESAT-6 subfamily.</text>
</comment>
<evidence type="ECO:0000313" key="37">
    <source>
        <dbReference type="Proteomes" id="UP000048289"/>
    </source>
</evidence>
<dbReference type="Gene3D" id="1.10.287.1060">
    <property type="entry name" value="ESAT-6-like"/>
    <property type="match status" value="1"/>
</dbReference>
<dbReference type="EMBL" id="JAGIZI010000017">
    <property type="protein sequence ID" value="MBP0683834.1"/>
    <property type="molecule type" value="Genomic_DNA"/>
</dbReference>
<dbReference type="RefSeq" id="WP_003399963.1">
    <property type="nucleotide sequence ID" value="NZ_AP017901.1"/>
</dbReference>
<dbReference type="EMBL" id="CFOH01001076">
    <property type="protein sequence ID" value="CFE78289.1"/>
    <property type="molecule type" value="Genomic_DNA"/>
</dbReference>
<evidence type="ECO:0000313" key="34">
    <source>
        <dbReference type="Proteomes" id="UP000045842"/>
    </source>
</evidence>
<evidence type="ECO:0000313" key="21">
    <source>
        <dbReference type="EMBL" id="COW65573.1"/>
    </source>
</evidence>
<dbReference type="Proteomes" id="UP000671119">
    <property type="component" value="Unassembled WGS sequence"/>
</dbReference>
<dbReference type="Proteomes" id="UP000256381">
    <property type="component" value="Unassembled WGS sequence"/>
</dbReference>
<evidence type="ECO:0000313" key="26">
    <source>
        <dbReference type="EMBL" id="MBP0683834.1"/>
    </source>
</evidence>
<keyword evidence="8" id="KW-0843">Virulence</keyword>
<dbReference type="STRING" id="115862.BBG46_20135"/>
<evidence type="ECO:0000313" key="29">
    <source>
        <dbReference type="EMBL" id="VCU52205.1"/>
    </source>
</evidence>
<dbReference type="EMBL" id="CSAE01000944">
    <property type="protein sequence ID" value="COX11979.1"/>
    <property type="molecule type" value="Genomic_DNA"/>
</dbReference>
<evidence type="ECO:0000313" key="44">
    <source>
        <dbReference type="Proteomes" id="UP000236349"/>
    </source>
</evidence>
<dbReference type="NCBIfam" id="TIGR03930">
    <property type="entry name" value="WXG100_ESAT6"/>
    <property type="match status" value="1"/>
</dbReference>
<evidence type="ECO:0000313" key="13">
    <source>
        <dbReference type="EMBL" id="CFE50497.1"/>
    </source>
</evidence>
<evidence type="ECO:0000313" key="46">
    <source>
        <dbReference type="Proteomes" id="UP000300237"/>
    </source>
</evidence>
<dbReference type="EMBL" id="COPH01000004">
    <property type="protein sequence ID" value="CLV63961.1"/>
    <property type="molecule type" value="Genomic_DNA"/>
</dbReference>
<sequence length="95" mass="9904">MTEQQWNFAGIEAAASAIQGNVTSIHSLLDEGKQSLTKLAAAWGGSGSEAYQGVQQKWDATATELNNALQNLARTISEAGQAMASTEGNVTGMFA</sequence>
<evidence type="ECO:0000256" key="8">
    <source>
        <dbReference type="ARBA" id="ARBA00023026"/>
    </source>
</evidence>
<evidence type="ECO:0000313" key="16">
    <source>
        <dbReference type="EMBL" id="CKT20382.1"/>
    </source>
</evidence>
<dbReference type="Proteomes" id="UP000049023">
    <property type="component" value="Unassembled WGS sequence"/>
</dbReference>
<dbReference type="EMBL" id="CP024614">
    <property type="protein sequence ID" value="AUS53106.1"/>
    <property type="molecule type" value="Genomic_DNA"/>
</dbReference>
<dbReference type="EMBL" id="CSBK01000734">
    <property type="protein sequence ID" value="COX83122.1"/>
    <property type="molecule type" value="Genomic_DNA"/>
</dbReference>
<dbReference type="SUPFAM" id="SSF140453">
    <property type="entry name" value="EsxAB dimer-like"/>
    <property type="match status" value="1"/>
</dbReference>
<evidence type="ECO:0000256" key="11">
    <source>
        <dbReference type="RuleBase" id="RU362001"/>
    </source>
</evidence>
<evidence type="ECO:0000256" key="7">
    <source>
        <dbReference type="ARBA" id="ARBA00022989"/>
    </source>
</evidence>
<evidence type="ECO:0000313" key="31">
    <source>
        <dbReference type="Proteomes" id="UP000039021"/>
    </source>
</evidence>
<evidence type="ECO:0000313" key="47">
    <source>
        <dbReference type="Proteomes" id="UP000671119"/>
    </source>
</evidence>
<keyword evidence="9" id="KW-0175">Coiled coil</keyword>
<dbReference type="EMBL" id="CFOE01001384">
    <property type="protein sequence ID" value="CFE50497.1"/>
    <property type="molecule type" value="Genomic_DNA"/>
</dbReference>
<dbReference type="EMBL" id="CQQC01001000">
    <property type="protein sequence ID" value="CNV55857.1"/>
    <property type="molecule type" value="Genomic_DNA"/>
</dbReference>
<reference evidence="12 44" key="7">
    <citation type="submission" date="2017-10" db="EMBL/GenBank/DDBJ databases">
        <title>Clinical isolate obtained from a human patient with meningeal tuberculosis in michoacan, Mexico.</title>
        <authorList>
            <person name="Guillen-Nepita A.L."/>
            <person name="Negrete-Paz A.M."/>
            <person name="Vazquez-Marrufo G."/>
            <person name="Cruz-Hernandez A."/>
            <person name="Fresia P."/>
            <person name="Naya H."/>
            <person name="Vazquez-Garciduenas M.S."/>
        </authorList>
    </citation>
    <scope>NUCLEOTIDE SEQUENCE [LARGE SCALE GENOMIC DNA]</scope>
    <source>
        <strain evidence="44">Beijing/MYC004</strain>
        <strain evidence="12">MYC004</strain>
    </source>
</reference>
<dbReference type="Proteomes" id="UP000039217">
    <property type="component" value="Unassembled WGS sequence"/>
</dbReference>
<dbReference type="Proteomes" id="UP000046680">
    <property type="component" value="Unassembled WGS sequence"/>
</dbReference>
<dbReference type="Proteomes" id="UP000236349">
    <property type="component" value="Chromosome"/>
</dbReference>
<dbReference type="Proteomes" id="UP000038802">
    <property type="component" value="Unassembled WGS sequence"/>
</dbReference>
<evidence type="ECO:0000313" key="45">
    <source>
        <dbReference type="Proteomes" id="UP000256381"/>
    </source>
</evidence>
<dbReference type="AlphaFoldDB" id="A0A045IN13"/>
<gene>
    <name evidence="25" type="primary">esxA</name>
    <name evidence="27" type="ORF">A4S10_04060</name>
    <name evidence="12" type="ORF">CAB90_04340</name>
    <name evidence="29" type="ORF">DKC2_4126</name>
    <name evidence="28" type="ORF">DSJ38_07145</name>
    <name evidence="15" type="ORF">ERS007657_03000</name>
    <name evidence="20" type="ORF">ERS007661_02692</name>
    <name evidence="21" type="ORF">ERS007679_04133</name>
    <name evidence="13" type="ORF">ERS007681_04761</name>
    <name evidence="14" type="ORF">ERS007688_04099</name>
    <name evidence="22" type="ORF">ERS007703_04788</name>
    <name evidence="23" type="ORF">ERS007720_04689</name>
    <name evidence="25" type="ORF">ERS007739_01775</name>
    <name evidence="24" type="ORF">ERS007741_04690</name>
    <name evidence="18" type="ORF">ERS027646_04701</name>
    <name evidence="16" type="ORF">ERS027659_04090</name>
    <name evidence="17" type="ORF">ERS027661_04691</name>
    <name evidence="19" type="ORF">ERS094118_00767</name>
    <name evidence="26" type="ORF">J8J21_11995</name>
</gene>
<dbReference type="Proteomes" id="UP000039021">
    <property type="component" value="Unassembled WGS sequence"/>
</dbReference>
<dbReference type="GeneID" id="45427879"/>
<evidence type="ECO:0000313" key="25">
    <source>
        <dbReference type="EMBL" id="COX83122.1"/>
    </source>
</evidence>
<evidence type="ECO:0000256" key="2">
    <source>
        <dbReference type="ARBA" id="ARBA00004613"/>
    </source>
</evidence>
<dbReference type="Proteomes" id="UP000046947">
    <property type="component" value="Unassembled WGS sequence"/>
</dbReference>
<reference evidence="28 45" key="5">
    <citation type="journal article" date="2017" name="N. Engl. J. Med.">
        <title>Transmission of Extensively Drug-Resistant Tuberculosis in South Africa.</title>
        <authorList>
            <person name="Shah N.S."/>
            <person name="Auld S.C."/>
            <person name="Brust J.C."/>
            <person name="Mathema B."/>
            <person name="Ismail N."/>
            <person name="Moodley P."/>
            <person name="Mlisana K."/>
            <person name="Allana S."/>
            <person name="Campbell A."/>
            <person name="Mthiyane T."/>
            <person name="Morris N."/>
            <person name="Mpangase P."/>
            <person name="van der Meulen H."/>
            <person name="Omar S.V."/>
            <person name="Brown T.S."/>
            <person name="Narechania A."/>
            <person name="Shaskina E."/>
            <person name="Kapwata T."/>
            <person name="Kreiswirth B."/>
            <person name="Gandhi N.R."/>
        </authorList>
    </citation>
    <scope>NUCLEOTIDE SEQUENCE [LARGE SCALE GENOMIC DNA]</scope>
    <source>
        <strain evidence="28 45">32301_S10</strain>
    </source>
</reference>
<keyword evidence="4" id="KW-0964">Secreted</keyword>
<evidence type="ECO:0000256" key="4">
    <source>
        <dbReference type="ARBA" id="ARBA00022525"/>
    </source>
</evidence>
<evidence type="ECO:0000256" key="9">
    <source>
        <dbReference type="ARBA" id="ARBA00023054"/>
    </source>
</evidence>
<dbReference type="EMBL" id="LR027516">
    <property type="protein sequence ID" value="VCU52205.1"/>
    <property type="molecule type" value="Genomic_DNA"/>
</dbReference>
<evidence type="ECO:0000256" key="1">
    <source>
        <dbReference type="ARBA" id="ARBA00004551"/>
    </source>
</evidence>
<dbReference type="PATRIC" id="fig|1773.206.peg.254"/>
<evidence type="ECO:0000313" key="35">
    <source>
        <dbReference type="Proteomes" id="UP000046680"/>
    </source>
</evidence>
<evidence type="ECO:0000313" key="33">
    <source>
        <dbReference type="Proteomes" id="UP000044938"/>
    </source>
</evidence>
<evidence type="ECO:0000256" key="10">
    <source>
        <dbReference type="ARBA" id="ARBA00023136"/>
    </source>
</evidence>
<evidence type="ECO:0000313" key="32">
    <source>
        <dbReference type="Proteomes" id="UP000039217"/>
    </source>
</evidence>
<evidence type="ECO:0000313" key="23">
    <source>
        <dbReference type="EMBL" id="COX58047.1"/>
    </source>
</evidence>
<dbReference type="Proteomes" id="UP000300237">
    <property type="component" value="Chromosome"/>
</dbReference>
<dbReference type="SMR" id="A0A045IN13"/>
<evidence type="ECO:0000313" key="12">
    <source>
        <dbReference type="EMBL" id="AUS53106.1"/>
    </source>
</evidence>
<dbReference type="Proteomes" id="UP000048948">
    <property type="component" value="Unassembled WGS sequence"/>
</dbReference>
<evidence type="ECO:0000313" key="39">
    <source>
        <dbReference type="Proteomes" id="UP000048948"/>
    </source>
</evidence>
<evidence type="ECO:0000313" key="17">
    <source>
        <dbReference type="EMBL" id="CKT72323.1"/>
    </source>
</evidence>
<dbReference type="OMA" id="AVQMRWD"/>
<dbReference type="Proteomes" id="UP000045842">
    <property type="component" value="Unassembled WGS sequence"/>
</dbReference>
<dbReference type="GO" id="GO:0033644">
    <property type="term" value="C:host cell membrane"/>
    <property type="evidence" value="ECO:0007669"/>
    <property type="project" value="UniProtKB-SubCell"/>
</dbReference>
<dbReference type="EMBL" id="CNGE01001613">
    <property type="protein sequence ID" value="CKU33684.1"/>
    <property type="molecule type" value="Genomic_DNA"/>
</dbReference>
<evidence type="ECO:0000313" key="41">
    <source>
        <dbReference type="Proteomes" id="UP000050139"/>
    </source>
</evidence>
<name>A0A045IN13_MYCTX</name>
<dbReference type="InterPro" id="IPR010310">
    <property type="entry name" value="T7SS_ESAT-6-like"/>
</dbReference>
<dbReference type="EMBL" id="CSAJ01001091">
    <property type="protein sequence ID" value="COX58047.1"/>
    <property type="molecule type" value="Genomic_DNA"/>
</dbReference>
<protein>
    <recommendedName>
        <fullName evidence="11">ESAT-6-like protein</fullName>
    </recommendedName>
</protein>
<evidence type="ECO:0000313" key="20">
    <source>
        <dbReference type="EMBL" id="CNV55857.1"/>
    </source>
</evidence>
<accession>A0A045IN13</accession>
<dbReference type="FunFam" id="1.10.287.1060:FF:000009">
    <property type="entry name" value="ESAT-6-like protein"/>
    <property type="match status" value="1"/>
</dbReference>
<dbReference type="Proteomes" id="UP000048289">
    <property type="component" value="Unassembled WGS sequence"/>
</dbReference>
<keyword evidence="10" id="KW-0472">Membrane</keyword>
<reference evidence="30 31" key="2">
    <citation type="submission" date="2015-03" db="EMBL/GenBank/DDBJ databases">
        <authorList>
            <consortium name="Pathogen Informatics"/>
        </authorList>
    </citation>
    <scope>NUCLEOTIDE SEQUENCE [LARGE SCALE GENOMIC DNA]</scope>
    <source>
        <strain evidence="18 39">Bir 172</strain>
        <strain evidence="16 42">Bir 185</strain>
        <strain evidence="17 40">Bir 187</strain>
        <strain evidence="15 35">C09601061</strain>
        <strain evidence="20 32">D00501624</strain>
        <strain evidence="21 34">G09801536</strain>
        <strain evidence="13 37">G09901357</strain>
        <strain evidence="14 36">H09601792</strain>
        <strain evidence="30">K00500041</strain>
        <strain evidence="23 33">M09401471</strain>
        <strain evidence="31">N09902308</strain>
        <strain evidence="24 38">P00601463</strain>
    </source>
</reference>
<evidence type="ECO:0000256" key="6">
    <source>
        <dbReference type="ARBA" id="ARBA00022870"/>
    </source>
</evidence>
<reference evidence="28" key="8">
    <citation type="submission" date="2018-07" db="EMBL/GenBank/DDBJ databases">
        <authorList>
            <person name="Shah S."/>
            <person name="Brown T."/>
            <person name="Auld S."/>
            <person name="Bratton K."/>
            <person name="Narechania A."/>
            <person name="Mathema B."/>
            <person name="Gandhi N."/>
        </authorList>
    </citation>
    <scope>NUCLEOTIDE SEQUENCE</scope>
    <source>
        <strain evidence="28">32301_S10</strain>
    </source>
</reference>
<evidence type="ECO:0000313" key="43">
    <source>
        <dbReference type="Proteomes" id="UP000189452"/>
    </source>
</evidence>
<evidence type="ECO:0000313" key="14">
    <source>
        <dbReference type="EMBL" id="CFE78289.1"/>
    </source>
</evidence>
<dbReference type="Proteomes" id="UP000050164">
    <property type="component" value="Unassembled WGS sequence"/>
</dbReference>
<evidence type="ECO:0000313" key="18">
    <source>
        <dbReference type="EMBL" id="CKU33684.1"/>
    </source>
</evidence>
<organism evidence="25 31">
    <name type="scientific">Mycobacterium tuberculosis</name>
    <dbReference type="NCBI Taxonomy" id="1773"/>
    <lineage>
        <taxon>Bacteria</taxon>
        <taxon>Bacillati</taxon>
        <taxon>Actinomycetota</taxon>
        <taxon>Actinomycetes</taxon>
        <taxon>Mycobacteriales</taxon>
        <taxon>Mycobacteriaceae</taxon>
        <taxon>Mycobacterium</taxon>
        <taxon>Mycobacterium tuberculosis complex</taxon>
    </lineage>
</organism>
<dbReference type="EMBL" id="CHKL01001141">
    <property type="protein sequence ID" value="COX73367.1"/>
    <property type="molecule type" value="Genomic_DNA"/>
</dbReference>
<reference evidence="27 43" key="4">
    <citation type="submission" date="2016-04" db="EMBL/GenBank/DDBJ databases">
        <authorList>
            <person name="Bigi M."/>
            <person name="Bigi F."/>
            <person name="Soria M.A."/>
        </authorList>
    </citation>
    <scope>NUCLEOTIDE SEQUENCE [LARGE SCALE GENOMIC DNA]</scope>
    <source>
        <strain evidence="27 43">6548</strain>
    </source>
</reference>
<dbReference type="Proteomes" id="UP000050139">
    <property type="component" value="Unassembled WGS sequence"/>
</dbReference>
<reference evidence="22" key="3">
    <citation type="submission" date="2015-03" db="EMBL/GenBank/DDBJ databases">
        <authorList>
            <person name="Murphy D."/>
        </authorList>
    </citation>
    <scope>NUCLEOTIDE SEQUENCE [LARGE SCALE GENOMIC DNA]</scope>
    <source>
        <strain evidence="22">K00500041</strain>
    </source>
</reference>